<dbReference type="AlphaFoldDB" id="A0A8J5C1J5"/>
<dbReference type="Proteomes" id="UP000734854">
    <property type="component" value="Unassembled WGS sequence"/>
</dbReference>
<dbReference type="Gene3D" id="3.20.20.70">
    <property type="entry name" value="Aldolase class I"/>
    <property type="match status" value="1"/>
</dbReference>
<evidence type="ECO:0000313" key="2">
    <source>
        <dbReference type="Proteomes" id="UP000734854"/>
    </source>
</evidence>
<evidence type="ECO:0000313" key="1">
    <source>
        <dbReference type="EMBL" id="KAG6470590.1"/>
    </source>
</evidence>
<dbReference type="EMBL" id="JACMSC010000021">
    <property type="protein sequence ID" value="KAG6470590.1"/>
    <property type="molecule type" value="Genomic_DNA"/>
</dbReference>
<name>A0A8J5C1J5_ZINOF</name>
<organism evidence="1 2">
    <name type="scientific">Zingiber officinale</name>
    <name type="common">Ginger</name>
    <name type="synonym">Amomum zingiber</name>
    <dbReference type="NCBI Taxonomy" id="94328"/>
    <lineage>
        <taxon>Eukaryota</taxon>
        <taxon>Viridiplantae</taxon>
        <taxon>Streptophyta</taxon>
        <taxon>Embryophyta</taxon>
        <taxon>Tracheophyta</taxon>
        <taxon>Spermatophyta</taxon>
        <taxon>Magnoliopsida</taxon>
        <taxon>Liliopsida</taxon>
        <taxon>Zingiberales</taxon>
        <taxon>Zingiberaceae</taxon>
        <taxon>Zingiber</taxon>
    </lineage>
</organism>
<sequence length="115" mass="12575">MSESEEVAAGGINRLHINDPSFEIRSAYFLGRHLCLAWAVGDQSRLGIDEDLVILLGSYSPVCIVYSSCAGGVTTMANLDKIKTAVKVVPWDIFGGGLAYKDVVAWHKKQLMIFQ</sequence>
<protein>
    <submittedName>
        <fullName evidence="1">Uncharacterized protein</fullName>
    </submittedName>
</protein>
<accession>A0A8J5C1J5</accession>
<proteinExistence type="predicted"/>
<dbReference type="InterPro" id="IPR013785">
    <property type="entry name" value="Aldolase_TIM"/>
</dbReference>
<gene>
    <name evidence="1" type="ORF">ZIOFF_071664</name>
</gene>
<comment type="caution">
    <text evidence="1">The sequence shown here is derived from an EMBL/GenBank/DDBJ whole genome shotgun (WGS) entry which is preliminary data.</text>
</comment>
<keyword evidence="2" id="KW-1185">Reference proteome</keyword>
<reference evidence="1 2" key="1">
    <citation type="submission" date="2020-08" db="EMBL/GenBank/DDBJ databases">
        <title>Plant Genome Project.</title>
        <authorList>
            <person name="Zhang R.-G."/>
        </authorList>
    </citation>
    <scope>NUCLEOTIDE SEQUENCE [LARGE SCALE GENOMIC DNA]</scope>
    <source>
        <tissue evidence="1">Rhizome</tissue>
    </source>
</reference>